<evidence type="ECO:0000259" key="15">
    <source>
        <dbReference type="PROSITE" id="PS50885"/>
    </source>
</evidence>
<accession>A0A6L2ZQ05</accession>
<proteinExistence type="predicted"/>
<dbReference type="GO" id="GO:0000155">
    <property type="term" value="F:phosphorelay sensor kinase activity"/>
    <property type="evidence" value="ECO:0007669"/>
    <property type="project" value="InterPro"/>
</dbReference>
<keyword evidence="4" id="KW-1003">Cell membrane</keyword>
<evidence type="ECO:0000256" key="3">
    <source>
        <dbReference type="ARBA" id="ARBA00012438"/>
    </source>
</evidence>
<evidence type="ECO:0000256" key="11">
    <source>
        <dbReference type="ARBA" id="ARBA00022989"/>
    </source>
</evidence>
<dbReference type="InterPro" id="IPR050980">
    <property type="entry name" value="2C_sensor_his_kinase"/>
</dbReference>
<protein>
    <recommendedName>
        <fullName evidence="3">histidine kinase</fullName>
        <ecNumber evidence="3">2.7.13.3</ecNumber>
    </recommendedName>
</protein>
<dbReference type="InterPro" id="IPR003661">
    <property type="entry name" value="HisK_dim/P_dom"/>
</dbReference>
<sequence length="436" mass="50023">MKRWCFSPRSSFARTLLLIVILLLVSMATTYWVILNFAILPSLQQFNKVLAYEIRMLMTDRLQLEDGTLIEVPADFRREVYRELGISLYTNIAAEENGLRWAQYYQFLSDQMTQQLRGPTEVRIELDKNSPVVWLKTWLAPDIWVRVPLTEIHQSNFLPLFRYTLVIILLAVGGAWLFIHLQNRPLVELEHAAFQVGKGIIPPPLREYGASEVRSVTRAFNQMVANVKLLSGDRTLLIAGVSHDLCTPLTRIRLATEMMSQQDASLADSINKDIEECNAIIEQFIDYLRTGQEILTETTDLNFILAEVIAAESGYEQVIELAPYFMMYTNLMTYPLKFRQHVLAIKEKLTYAKTASRFGVGMASLMRWNRRITPCTTHNKPATKIDMEALAQDVATYPDDYQYERAQRFGVSAQGIRHALKRLRVSRKKNTSASQS</sequence>
<feature type="transmembrane region" description="Helical" evidence="14">
    <location>
        <begin position="160"/>
        <end position="179"/>
    </location>
</feature>
<dbReference type="SMART" id="SM00304">
    <property type="entry name" value="HAMP"/>
    <property type="match status" value="1"/>
</dbReference>
<dbReference type="FunFam" id="1.10.287.130:FF:000006">
    <property type="entry name" value="Osmolarity two-component histidine kinase EnvZ"/>
    <property type="match status" value="1"/>
</dbReference>
<evidence type="ECO:0000256" key="12">
    <source>
        <dbReference type="ARBA" id="ARBA00023012"/>
    </source>
</evidence>
<gene>
    <name evidence="16" type="primary">envZ</name>
    <name evidence="16" type="ORF">RINTU1_23280</name>
</gene>
<evidence type="ECO:0000256" key="2">
    <source>
        <dbReference type="ARBA" id="ARBA00004429"/>
    </source>
</evidence>
<keyword evidence="13 14" id="KW-0472">Membrane</keyword>
<evidence type="ECO:0000256" key="8">
    <source>
        <dbReference type="ARBA" id="ARBA00022741"/>
    </source>
</evidence>
<evidence type="ECO:0000313" key="17">
    <source>
        <dbReference type="Proteomes" id="UP000504714"/>
    </source>
</evidence>
<evidence type="ECO:0000256" key="7">
    <source>
        <dbReference type="ARBA" id="ARBA00022692"/>
    </source>
</evidence>
<evidence type="ECO:0000256" key="10">
    <source>
        <dbReference type="ARBA" id="ARBA00022840"/>
    </source>
</evidence>
<dbReference type="PANTHER" id="PTHR44936:SF5">
    <property type="entry name" value="SENSOR HISTIDINE KINASE ENVZ"/>
    <property type="match status" value="1"/>
</dbReference>
<dbReference type="Pfam" id="PF01710">
    <property type="entry name" value="HTH_Tnp_IS630"/>
    <property type="match status" value="1"/>
</dbReference>
<dbReference type="EC" id="2.7.13.3" evidence="3"/>
<dbReference type="RefSeq" id="WP_218014716.1">
    <property type="nucleotide sequence ID" value="NZ_BLXO01000004.1"/>
</dbReference>
<dbReference type="PROSITE" id="PS50885">
    <property type="entry name" value="HAMP"/>
    <property type="match status" value="1"/>
</dbReference>
<keyword evidence="11 14" id="KW-1133">Transmembrane helix</keyword>
<dbReference type="NCBIfam" id="NF007004">
    <property type="entry name" value="PRK09467.1"/>
    <property type="match status" value="1"/>
</dbReference>
<name>A0A6L2ZQ05_9ENTR</name>
<dbReference type="Pfam" id="PF00672">
    <property type="entry name" value="HAMP"/>
    <property type="match status" value="1"/>
</dbReference>
<dbReference type="InterPro" id="IPR002622">
    <property type="entry name" value="Transposase_14"/>
</dbReference>
<keyword evidence="6" id="KW-0808">Transferase</keyword>
<dbReference type="GO" id="GO:0005886">
    <property type="term" value="C:plasma membrane"/>
    <property type="evidence" value="ECO:0007669"/>
    <property type="project" value="UniProtKB-SubCell"/>
</dbReference>
<dbReference type="CDD" id="cd00082">
    <property type="entry name" value="HisKA"/>
    <property type="match status" value="1"/>
</dbReference>
<evidence type="ECO:0000256" key="1">
    <source>
        <dbReference type="ARBA" id="ARBA00000085"/>
    </source>
</evidence>
<keyword evidence="8" id="KW-0547">Nucleotide-binding</keyword>
<evidence type="ECO:0000313" key="16">
    <source>
        <dbReference type="EMBL" id="GFN46632.1"/>
    </source>
</evidence>
<dbReference type="InterPro" id="IPR036097">
    <property type="entry name" value="HisK_dim/P_sf"/>
</dbReference>
<evidence type="ECO:0000256" key="13">
    <source>
        <dbReference type="ARBA" id="ARBA00023136"/>
    </source>
</evidence>
<dbReference type="SMART" id="SM00388">
    <property type="entry name" value="HisKA"/>
    <property type="match status" value="1"/>
</dbReference>
<dbReference type="Gene3D" id="1.10.287.130">
    <property type="match status" value="1"/>
</dbReference>
<organism evidence="16 17">
    <name type="scientific">Candidatus Regiella insecticola</name>
    <dbReference type="NCBI Taxonomy" id="138073"/>
    <lineage>
        <taxon>Bacteria</taxon>
        <taxon>Pseudomonadati</taxon>
        <taxon>Pseudomonadota</taxon>
        <taxon>Gammaproteobacteria</taxon>
        <taxon>Enterobacterales</taxon>
        <taxon>Enterobacteriaceae</taxon>
        <taxon>aphid secondary symbionts</taxon>
        <taxon>Candidatus Regiella</taxon>
    </lineage>
</organism>
<dbReference type="PANTHER" id="PTHR44936">
    <property type="entry name" value="SENSOR PROTEIN CREC"/>
    <property type="match status" value="1"/>
</dbReference>
<evidence type="ECO:0000256" key="5">
    <source>
        <dbReference type="ARBA" id="ARBA00022519"/>
    </source>
</evidence>
<comment type="subcellular location">
    <subcellularLocation>
        <location evidence="2">Cell inner membrane</location>
        <topology evidence="2">Multi-pass membrane protein</topology>
    </subcellularLocation>
</comment>
<evidence type="ECO:0000256" key="6">
    <source>
        <dbReference type="ARBA" id="ARBA00022679"/>
    </source>
</evidence>
<dbReference type="InterPro" id="IPR003660">
    <property type="entry name" value="HAMP_dom"/>
</dbReference>
<dbReference type="Proteomes" id="UP000504714">
    <property type="component" value="Unassembled WGS sequence"/>
</dbReference>
<keyword evidence="12" id="KW-0902">Two-component regulatory system</keyword>
<keyword evidence="10" id="KW-0067">ATP-binding</keyword>
<feature type="domain" description="HAMP" evidence="15">
    <location>
        <begin position="180"/>
        <end position="232"/>
    </location>
</feature>
<evidence type="ECO:0000256" key="14">
    <source>
        <dbReference type="SAM" id="Phobius"/>
    </source>
</evidence>
<comment type="catalytic activity">
    <reaction evidence="1">
        <text>ATP + protein L-histidine = ADP + protein N-phospho-L-histidine.</text>
        <dbReference type="EC" id="2.7.13.3"/>
    </reaction>
</comment>
<dbReference type="EMBL" id="BLXO01000004">
    <property type="protein sequence ID" value="GFN46632.1"/>
    <property type="molecule type" value="Genomic_DNA"/>
</dbReference>
<keyword evidence="9" id="KW-0418">Kinase</keyword>
<keyword evidence="5" id="KW-0997">Cell inner membrane</keyword>
<keyword evidence="7 14" id="KW-0812">Transmembrane</keyword>
<dbReference type="Pfam" id="PF00512">
    <property type="entry name" value="HisKA"/>
    <property type="match status" value="1"/>
</dbReference>
<evidence type="ECO:0000256" key="9">
    <source>
        <dbReference type="ARBA" id="ARBA00022777"/>
    </source>
</evidence>
<dbReference type="AlphaFoldDB" id="A0A6L2ZQ05"/>
<comment type="caution">
    <text evidence="16">The sequence shown here is derived from an EMBL/GenBank/DDBJ whole genome shotgun (WGS) entry which is preliminary data.</text>
</comment>
<dbReference type="GO" id="GO:0005524">
    <property type="term" value="F:ATP binding"/>
    <property type="evidence" value="ECO:0007669"/>
    <property type="project" value="UniProtKB-KW"/>
</dbReference>
<dbReference type="CDD" id="cd06225">
    <property type="entry name" value="HAMP"/>
    <property type="match status" value="1"/>
</dbReference>
<feature type="transmembrane region" description="Helical" evidence="14">
    <location>
        <begin position="12"/>
        <end position="34"/>
    </location>
</feature>
<evidence type="ECO:0000256" key="4">
    <source>
        <dbReference type="ARBA" id="ARBA00022475"/>
    </source>
</evidence>
<dbReference type="SUPFAM" id="SSF47384">
    <property type="entry name" value="Homodimeric domain of signal transducing histidine kinase"/>
    <property type="match status" value="1"/>
</dbReference>
<reference evidence="16 17" key="1">
    <citation type="submission" date="2020-06" db="EMBL/GenBank/DDBJ databases">
        <title>The genome sequence of Candidatus Regiella insecticola strain Tut.</title>
        <authorList>
            <person name="Nikoh N."/>
            <person name="Tsuchida T."/>
            <person name="Koga R."/>
            <person name="Oshima K."/>
            <person name="Hattori M."/>
            <person name="Fukatsu T."/>
        </authorList>
    </citation>
    <scope>NUCLEOTIDE SEQUENCE [LARGE SCALE GENOMIC DNA]</scope>
    <source>
        <strain evidence="16 17">Tut</strain>
    </source>
</reference>